<evidence type="ECO:0000313" key="1">
    <source>
        <dbReference type="EMBL" id="MPN53455.1"/>
    </source>
</evidence>
<gene>
    <name evidence="1" type="ORF">SDC9_201119</name>
</gene>
<reference evidence="1" key="1">
    <citation type="submission" date="2019-08" db="EMBL/GenBank/DDBJ databases">
        <authorList>
            <person name="Kucharzyk K."/>
            <person name="Murdoch R.W."/>
            <person name="Higgins S."/>
            <person name="Loffler F."/>
        </authorList>
    </citation>
    <scope>NUCLEOTIDE SEQUENCE</scope>
</reference>
<organism evidence="1">
    <name type="scientific">bioreactor metagenome</name>
    <dbReference type="NCBI Taxonomy" id="1076179"/>
    <lineage>
        <taxon>unclassified sequences</taxon>
        <taxon>metagenomes</taxon>
        <taxon>ecological metagenomes</taxon>
    </lineage>
</organism>
<proteinExistence type="predicted"/>
<dbReference type="EMBL" id="VSSQ01120591">
    <property type="protein sequence ID" value="MPN53455.1"/>
    <property type="molecule type" value="Genomic_DNA"/>
</dbReference>
<comment type="caution">
    <text evidence="1">The sequence shown here is derived from an EMBL/GenBank/DDBJ whole genome shotgun (WGS) entry which is preliminary data.</text>
</comment>
<name>A0A645IQ21_9ZZZZ</name>
<accession>A0A645IQ21</accession>
<protein>
    <submittedName>
        <fullName evidence="1">Uncharacterized protein</fullName>
    </submittedName>
</protein>
<sequence>MQGIPLYIAFIFRSAALSPAIECRHHKAGLNKAQVLGPITAAACVSMKIKHCRHVLRPNGDEQLGIDPGASDACKPQVKTLSARRLECRPFKCMGSTQGMHFADGLVPVLFKVFRPGIYALIGKQLLKRHLKYWH</sequence>
<dbReference type="AlphaFoldDB" id="A0A645IQ21"/>